<feature type="disulfide bond" evidence="2">
    <location>
        <begin position="13"/>
        <end position="32"/>
    </location>
</feature>
<reference evidence="2" key="1">
    <citation type="journal article" date="2019" name="J. Biol. Chem.">
        <title>Roseltide rT7 is a disulfide-rich, anionic, and cell-penetrating peptide that inhibits proteasomal degradation.</title>
        <authorList>
            <person name="Kam A"/>
            <person name="Loo S"/>
            <person name="Fan JS"/>
            <person name="Sze SK"/>
            <person name="Yang D"/>
            <person name="Tam JP"/>
        </authorList>
    </citation>
    <scope>STRUCTURE BY NMR</scope>
    <scope>DISULFIDE BONDS</scope>
</reference>
<feature type="disulfide bond" evidence="2">
    <location>
        <begin position="10"/>
        <end position="19"/>
    </location>
</feature>
<organism evidence="1">
    <name type="scientific">Hibiscus sabdariffa</name>
    <name type="common">roselle</name>
    <dbReference type="NCBI Taxonomy" id="183260"/>
    <lineage>
        <taxon>Eukaryota</taxon>
        <taxon>Viridiplantae</taxon>
        <taxon>Streptophyta</taxon>
        <taxon>Embryophyta</taxon>
        <taxon>Tracheophyta</taxon>
        <taxon>Spermatophyta</taxon>
        <taxon>Magnoliopsida</taxon>
        <taxon>eudicotyledons</taxon>
        <taxon>Gunneridae</taxon>
        <taxon>Pentapetalae</taxon>
        <taxon>rosids</taxon>
        <taxon>malvids</taxon>
        <taxon>Malvales</taxon>
        <taxon>Malvaceae</taxon>
        <taxon>Malvoideae</taxon>
        <taxon>Hibiscus</taxon>
    </lineage>
</organism>
<evidence type="ECO:0007829" key="2">
    <source>
        <dbReference type="PDB" id="6KLM"/>
    </source>
</evidence>
<feature type="disulfide bond" evidence="2">
    <location>
        <begin position="1"/>
        <end position="14"/>
    </location>
</feature>
<keyword evidence="2" id="KW-0002">3D-structure</keyword>
<sequence length="34" mass="3705">CVSSGIVDACSECCEPDKCIIMLPTWPPRYVCSV</sequence>
<proteinExistence type="evidence at protein level"/>
<dbReference type="PDB" id="6KLM">
    <property type="method" value="NMR"/>
    <property type="chains" value="A=1-34"/>
</dbReference>
<accession>A0A5S8WF60</accession>
<evidence type="ECO:0000313" key="1">
    <source>
        <dbReference type="PDB" id="6KLM"/>
    </source>
</evidence>
<dbReference type="AlphaFoldDB" id="A0A5S8WF60"/>
<name>A0A5S8WF60_9ROSI</name>
<dbReference type="SMR" id="A0A5S8WF60"/>
<protein>
    <submittedName>
        <fullName evidence="1">Roseltide rT7</fullName>
    </submittedName>
</protein>